<proteinExistence type="predicted"/>
<reference evidence="2 3" key="1">
    <citation type="submission" date="2024-09" db="EMBL/GenBank/DDBJ databases">
        <title>Genome sequencing and assembly of Phytophthora oleae, isolate VK10A, causative agent of rot of olive drupes.</title>
        <authorList>
            <person name="Conti Taguali S."/>
            <person name="Riolo M."/>
            <person name="La Spada F."/>
            <person name="Cacciola S.O."/>
            <person name="Dionisio G."/>
        </authorList>
    </citation>
    <scope>NUCLEOTIDE SEQUENCE [LARGE SCALE GENOMIC DNA]</scope>
    <source>
        <strain evidence="2 3">VK10A</strain>
    </source>
</reference>
<evidence type="ECO:0000313" key="2">
    <source>
        <dbReference type="EMBL" id="KAL3670909.1"/>
    </source>
</evidence>
<sequence>MVSKREIRRLKDRIRRRQTMVRRKCEREALNWEIRELSKQVELLRSRVDADTCSLATASRHIQGLADERRELREEVRKRAVLIHDMRNLLHEKLQETGGSNSAKLEHSESPLIQQYVRELAGIYQQTTSVFQMCIMNMSPQSSIIQTTRENQEGTEFFQSCGKLLMPFGYYQTRSFLWRLAVLAHRHEDRKAYSDVEDPENTLAVRFRVKGRYAEHPVSMMIHYVMRRYEEEDRTVLVWRSLSEGEGAFKGMYADETGWCVVYSSSLDASTVVETCSRIVPMHFCSDGDLAKQFTAVVLSAVSEDIVHISMNLDKLLLDEALEHIHIASEEKMDTHGLSETDG</sequence>
<keyword evidence="1" id="KW-0175">Coiled coil</keyword>
<gene>
    <name evidence="2" type="ORF">V7S43_004094</name>
</gene>
<dbReference type="AlphaFoldDB" id="A0ABD3G130"/>
<evidence type="ECO:0000313" key="3">
    <source>
        <dbReference type="Proteomes" id="UP001632037"/>
    </source>
</evidence>
<dbReference type="EMBL" id="JBIMZQ010000006">
    <property type="protein sequence ID" value="KAL3670909.1"/>
    <property type="molecule type" value="Genomic_DNA"/>
</dbReference>
<keyword evidence="3" id="KW-1185">Reference proteome</keyword>
<feature type="coiled-coil region" evidence="1">
    <location>
        <begin position="27"/>
        <end position="75"/>
    </location>
</feature>
<comment type="caution">
    <text evidence="2">The sequence shown here is derived from an EMBL/GenBank/DDBJ whole genome shotgun (WGS) entry which is preliminary data.</text>
</comment>
<dbReference type="Proteomes" id="UP001632037">
    <property type="component" value="Unassembled WGS sequence"/>
</dbReference>
<name>A0ABD3G130_9STRA</name>
<organism evidence="2 3">
    <name type="scientific">Phytophthora oleae</name>
    <dbReference type="NCBI Taxonomy" id="2107226"/>
    <lineage>
        <taxon>Eukaryota</taxon>
        <taxon>Sar</taxon>
        <taxon>Stramenopiles</taxon>
        <taxon>Oomycota</taxon>
        <taxon>Peronosporomycetes</taxon>
        <taxon>Peronosporales</taxon>
        <taxon>Peronosporaceae</taxon>
        <taxon>Phytophthora</taxon>
    </lineage>
</organism>
<accession>A0ABD3G130</accession>
<evidence type="ECO:0000256" key="1">
    <source>
        <dbReference type="SAM" id="Coils"/>
    </source>
</evidence>
<protein>
    <submittedName>
        <fullName evidence="2">Uncharacterized protein</fullName>
    </submittedName>
</protein>